<dbReference type="Pfam" id="PF03450">
    <property type="entry name" value="CO_deh_flav_C"/>
    <property type="match status" value="1"/>
</dbReference>
<dbReference type="InterPro" id="IPR036683">
    <property type="entry name" value="CO_DH_flav_C_dom_sf"/>
</dbReference>
<dbReference type="Proteomes" id="UP000681356">
    <property type="component" value="Unassembled WGS sequence"/>
</dbReference>
<gene>
    <name evidence="4" type="ORF">KB874_05505</name>
</gene>
<dbReference type="PANTHER" id="PTHR42659:SF9">
    <property type="entry name" value="XANTHINE DEHYDROGENASE FAD-BINDING SUBUNIT XDHB-RELATED"/>
    <property type="match status" value="1"/>
</dbReference>
<keyword evidence="1" id="KW-0285">Flavoprotein</keyword>
<dbReference type="GO" id="GO:0071949">
    <property type="term" value="F:FAD binding"/>
    <property type="evidence" value="ECO:0007669"/>
    <property type="project" value="InterPro"/>
</dbReference>
<sequence>MRYHTPQTFEDAARIAAAAQGVTRFLAGGTDVLVQMRAGMVQPDDLIDLKHIPGTQDIARTEDGGWRIGIAVPGIALGGHEALCADWPGVVEGMELVGSTQIQGRATLAGNLCNGSPAADSVPGLITAGAVVEITGPAGTRTLPVEDVPQGPGRTALKPGELVSAIILPPRGDYGGDCYLRFIPRTEMDIAVVGCAVNLRLKGGVIAEARVALGAVAPTVMLVPEAAAAIVGTALDAAAEEALAQAATAAAKPISDKRGTAEFRREVAGVLAKRAARIAFARAKGDTA</sequence>
<dbReference type="SMART" id="SM01092">
    <property type="entry name" value="CO_deh_flav_C"/>
    <property type="match status" value="1"/>
</dbReference>
<organism evidence="4 5">
    <name type="scientific">Thetidibacter halocola</name>
    <dbReference type="NCBI Taxonomy" id="2827239"/>
    <lineage>
        <taxon>Bacteria</taxon>
        <taxon>Pseudomonadati</taxon>
        <taxon>Pseudomonadota</taxon>
        <taxon>Alphaproteobacteria</taxon>
        <taxon>Rhodobacterales</taxon>
        <taxon>Roseobacteraceae</taxon>
        <taxon>Thetidibacter</taxon>
    </lineage>
</organism>
<dbReference type="Pfam" id="PF00941">
    <property type="entry name" value="FAD_binding_5"/>
    <property type="match status" value="1"/>
</dbReference>
<dbReference type="SUPFAM" id="SSF55447">
    <property type="entry name" value="CO dehydrogenase flavoprotein C-terminal domain-like"/>
    <property type="match status" value="1"/>
</dbReference>
<dbReference type="InterPro" id="IPR005107">
    <property type="entry name" value="CO_DH_flav_C"/>
</dbReference>
<dbReference type="Gene3D" id="3.30.390.50">
    <property type="entry name" value="CO dehydrogenase flavoprotein, C-terminal domain"/>
    <property type="match status" value="1"/>
</dbReference>
<dbReference type="PROSITE" id="PS51387">
    <property type="entry name" value="FAD_PCMH"/>
    <property type="match status" value="1"/>
</dbReference>
<dbReference type="InterPro" id="IPR036318">
    <property type="entry name" value="FAD-bd_PCMH-like_sf"/>
</dbReference>
<dbReference type="AlphaFoldDB" id="A0A8J7WBW2"/>
<dbReference type="InterPro" id="IPR002346">
    <property type="entry name" value="Mopterin_DH_FAD-bd"/>
</dbReference>
<reference evidence="4" key="1">
    <citation type="submission" date="2021-04" db="EMBL/GenBank/DDBJ databases">
        <authorList>
            <person name="Yoon J."/>
        </authorList>
    </citation>
    <scope>NUCLEOTIDE SEQUENCE</scope>
    <source>
        <strain evidence="4">KMU-90</strain>
    </source>
</reference>
<evidence type="ECO:0000256" key="2">
    <source>
        <dbReference type="ARBA" id="ARBA00022827"/>
    </source>
</evidence>
<comment type="caution">
    <text evidence="4">The sequence shown here is derived from an EMBL/GenBank/DDBJ whole genome shotgun (WGS) entry which is preliminary data.</text>
</comment>
<dbReference type="Gene3D" id="3.30.43.10">
    <property type="entry name" value="Uridine Diphospho-n-acetylenolpyruvylglucosamine Reductase, domain 2"/>
    <property type="match status" value="1"/>
</dbReference>
<dbReference type="GO" id="GO:0016491">
    <property type="term" value="F:oxidoreductase activity"/>
    <property type="evidence" value="ECO:0007669"/>
    <property type="project" value="InterPro"/>
</dbReference>
<dbReference type="InterPro" id="IPR051312">
    <property type="entry name" value="Diverse_Substr_Oxidored"/>
</dbReference>
<evidence type="ECO:0000256" key="1">
    <source>
        <dbReference type="ARBA" id="ARBA00022630"/>
    </source>
</evidence>
<feature type="domain" description="FAD-binding PCMH-type" evidence="3">
    <location>
        <begin position="1"/>
        <end position="173"/>
    </location>
</feature>
<dbReference type="Gene3D" id="3.30.465.10">
    <property type="match status" value="1"/>
</dbReference>
<protein>
    <submittedName>
        <fullName evidence="4">Xanthine dehydrogenase family protein subunit M</fullName>
    </submittedName>
</protein>
<dbReference type="RefSeq" id="WP_212535557.1">
    <property type="nucleotide sequence ID" value="NZ_JAGTUU010000002.1"/>
</dbReference>
<evidence type="ECO:0000259" key="3">
    <source>
        <dbReference type="PROSITE" id="PS51387"/>
    </source>
</evidence>
<accession>A0A8J7WBW2</accession>
<dbReference type="InterPro" id="IPR016166">
    <property type="entry name" value="FAD-bd_PCMH"/>
</dbReference>
<dbReference type="InterPro" id="IPR016167">
    <property type="entry name" value="FAD-bd_PCMH_sub1"/>
</dbReference>
<dbReference type="SUPFAM" id="SSF56176">
    <property type="entry name" value="FAD-binding/transporter-associated domain-like"/>
    <property type="match status" value="1"/>
</dbReference>
<dbReference type="PANTHER" id="PTHR42659">
    <property type="entry name" value="XANTHINE DEHYDROGENASE SUBUNIT C-RELATED"/>
    <property type="match status" value="1"/>
</dbReference>
<name>A0A8J7WBW2_9RHOB</name>
<keyword evidence="2" id="KW-0274">FAD</keyword>
<evidence type="ECO:0000313" key="5">
    <source>
        <dbReference type="Proteomes" id="UP000681356"/>
    </source>
</evidence>
<dbReference type="InterPro" id="IPR016169">
    <property type="entry name" value="FAD-bd_PCMH_sub2"/>
</dbReference>
<keyword evidence="5" id="KW-1185">Reference proteome</keyword>
<evidence type="ECO:0000313" key="4">
    <source>
        <dbReference type="EMBL" id="MBS0123584.1"/>
    </source>
</evidence>
<dbReference type="EMBL" id="JAGTUU010000002">
    <property type="protein sequence ID" value="MBS0123584.1"/>
    <property type="molecule type" value="Genomic_DNA"/>
</dbReference>
<proteinExistence type="predicted"/>